<dbReference type="PANTHER" id="PTHR36032">
    <property type="entry name" value="PHOSPHOPANTOTHENATE--CYSTEINE LIGASE 2"/>
    <property type="match status" value="1"/>
</dbReference>
<dbReference type="AlphaFoldDB" id="A0A7I8L765"/>
<reference evidence="2" key="1">
    <citation type="submission" date="2020-02" db="EMBL/GenBank/DDBJ databases">
        <authorList>
            <person name="Scholz U."/>
            <person name="Mascher M."/>
            <person name="Fiebig A."/>
        </authorList>
    </citation>
    <scope>NUCLEOTIDE SEQUENCE</scope>
</reference>
<name>A0A7I8L765_SPIIN</name>
<evidence type="ECO:0000313" key="3">
    <source>
        <dbReference type="Proteomes" id="UP000663760"/>
    </source>
</evidence>
<accession>A0A7I8L765</accession>
<proteinExistence type="predicted"/>
<protein>
    <submittedName>
        <fullName evidence="2">Uncharacterized protein</fullName>
    </submittedName>
</protein>
<gene>
    <name evidence="2" type="ORF">SI8410_11015792</name>
</gene>
<evidence type="ECO:0000256" key="1">
    <source>
        <dbReference type="SAM" id="MobiDB-lite"/>
    </source>
</evidence>
<feature type="region of interest" description="Disordered" evidence="1">
    <location>
        <begin position="1"/>
        <end position="38"/>
    </location>
</feature>
<dbReference type="Proteomes" id="UP000663760">
    <property type="component" value="Chromosome 11"/>
</dbReference>
<dbReference type="PANTHER" id="PTHR36032:SF1">
    <property type="entry name" value="PHOSPHOPANTOTHENATE--CYSTEINE LIGASE 2"/>
    <property type="match status" value="1"/>
</dbReference>
<dbReference type="EMBL" id="LR746274">
    <property type="protein sequence ID" value="CAA7405114.1"/>
    <property type="molecule type" value="Genomic_DNA"/>
</dbReference>
<dbReference type="OrthoDB" id="1869053at2759"/>
<organism evidence="2 3">
    <name type="scientific">Spirodela intermedia</name>
    <name type="common">Intermediate duckweed</name>
    <dbReference type="NCBI Taxonomy" id="51605"/>
    <lineage>
        <taxon>Eukaryota</taxon>
        <taxon>Viridiplantae</taxon>
        <taxon>Streptophyta</taxon>
        <taxon>Embryophyta</taxon>
        <taxon>Tracheophyta</taxon>
        <taxon>Spermatophyta</taxon>
        <taxon>Magnoliopsida</taxon>
        <taxon>Liliopsida</taxon>
        <taxon>Araceae</taxon>
        <taxon>Lemnoideae</taxon>
        <taxon>Spirodela</taxon>
    </lineage>
</organism>
<keyword evidence="3" id="KW-1185">Reference proteome</keyword>
<sequence>MLEDAAENVKRYAPPPQRNRVLNRRKSGEGIDRVNYSYGHSGEKSQRLIPIAGCHSSEAAKLLNERWATAVHSYDEPTTDLSSERPIMYLGASDSSWAAQLKFPHQMDFLAELRRAIQSSDRTAV</sequence>
<evidence type="ECO:0000313" key="2">
    <source>
        <dbReference type="EMBL" id="CAA7405114.1"/>
    </source>
</evidence>